<evidence type="ECO:0000256" key="1">
    <source>
        <dbReference type="SAM" id="Phobius"/>
    </source>
</evidence>
<organism evidence="3 4">
    <name type="scientific">Luteococcus japonicus</name>
    <dbReference type="NCBI Taxonomy" id="33984"/>
    <lineage>
        <taxon>Bacteria</taxon>
        <taxon>Bacillati</taxon>
        <taxon>Actinomycetota</taxon>
        <taxon>Actinomycetes</taxon>
        <taxon>Propionibacteriales</taxon>
        <taxon>Propionibacteriaceae</taxon>
        <taxon>Luteococcus</taxon>
    </lineage>
</organism>
<proteinExistence type="predicted"/>
<evidence type="ECO:0000313" key="4">
    <source>
        <dbReference type="Proteomes" id="UP000275749"/>
    </source>
</evidence>
<comment type="caution">
    <text evidence="3">The sequence shown here is derived from an EMBL/GenBank/DDBJ whole genome shotgun (WGS) entry which is preliminary data.</text>
</comment>
<dbReference type="Pfam" id="PF07811">
    <property type="entry name" value="TadE"/>
    <property type="match status" value="1"/>
</dbReference>
<feature type="domain" description="TadE-like" evidence="2">
    <location>
        <begin position="16"/>
        <end position="58"/>
    </location>
</feature>
<evidence type="ECO:0000259" key="2">
    <source>
        <dbReference type="Pfam" id="PF07811"/>
    </source>
</evidence>
<accession>A0A3N1ZRJ8</accession>
<dbReference type="InterPro" id="IPR012495">
    <property type="entry name" value="TadE-like_dom"/>
</dbReference>
<name>A0A3N1ZRJ8_9ACTN</name>
<sequence>MTRGRRGRVPRRDERGSATLEMVVLMPALLLLVIVGVQAALYYYAASIASAAAQDAARAAASAKDHDWQATGTQRAQTALEQSHGGLEHAQVTVTGDVTGPHATVTGRCLALVPGLELPVIRSASMTWEELT</sequence>
<evidence type="ECO:0000313" key="3">
    <source>
        <dbReference type="EMBL" id="ROR53473.1"/>
    </source>
</evidence>
<dbReference type="RefSeq" id="WP_123574922.1">
    <property type="nucleotide sequence ID" value="NZ_RKHG01000001.1"/>
</dbReference>
<keyword evidence="1" id="KW-0812">Transmembrane</keyword>
<reference evidence="3 4" key="1">
    <citation type="submission" date="2018-11" db="EMBL/GenBank/DDBJ databases">
        <title>Sequencing the genomes of 1000 actinobacteria strains.</title>
        <authorList>
            <person name="Klenk H.-P."/>
        </authorList>
    </citation>
    <scope>NUCLEOTIDE SEQUENCE [LARGE SCALE GENOMIC DNA]</scope>
    <source>
        <strain evidence="3 4">DSM 10546</strain>
    </source>
</reference>
<dbReference type="AlphaFoldDB" id="A0A3N1ZRJ8"/>
<keyword evidence="1" id="KW-0472">Membrane</keyword>
<dbReference type="Proteomes" id="UP000275749">
    <property type="component" value="Unassembled WGS sequence"/>
</dbReference>
<gene>
    <name evidence="3" type="ORF">EDD41_0626</name>
</gene>
<feature type="transmembrane region" description="Helical" evidence="1">
    <location>
        <begin position="20"/>
        <end position="45"/>
    </location>
</feature>
<dbReference type="EMBL" id="RKHG01000001">
    <property type="protein sequence ID" value="ROR53473.1"/>
    <property type="molecule type" value="Genomic_DNA"/>
</dbReference>
<keyword evidence="1" id="KW-1133">Transmembrane helix</keyword>
<protein>
    <submittedName>
        <fullName evidence="3">TadE-like protein</fullName>
    </submittedName>
</protein>